<dbReference type="EMBL" id="KN835136">
    <property type="protein sequence ID" value="KIK48738.1"/>
    <property type="molecule type" value="Genomic_DNA"/>
</dbReference>
<gene>
    <name evidence="13" type="ORF">CY34DRAFT_797887</name>
</gene>
<reference evidence="14" key="2">
    <citation type="submission" date="2015-01" db="EMBL/GenBank/DDBJ databases">
        <title>Evolutionary Origins and Diversification of the Mycorrhizal Mutualists.</title>
        <authorList>
            <consortium name="DOE Joint Genome Institute"/>
            <consortium name="Mycorrhizal Genomics Consortium"/>
            <person name="Kohler A."/>
            <person name="Kuo A."/>
            <person name="Nagy L.G."/>
            <person name="Floudas D."/>
            <person name="Copeland A."/>
            <person name="Barry K.W."/>
            <person name="Cichocki N."/>
            <person name="Veneault-Fourrey C."/>
            <person name="LaButti K."/>
            <person name="Lindquist E.A."/>
            <person name="Lipzen A."/>
            <person name="Lundell T."/>
            <person name="Morin E."/>
            <person name="Murat C."/>
            <person name="Riley R."/>
            <person name="Ohm R."/>
            <person name="Sun H."/>
            <person name="Tunlid A."/>
            <person name="Henrissat B."/>
            <person name="Grigoriev I.V."/>
            <person name="Hibbett D.S."/>
            <person name="Martin F."/>
        </authorList>
    </citation>
    <scope>NUCLEOTIDE SEQUENCE [LARGE SCALE GENOMIC DNA]</scope>
    <source>
        <strain evidence="14">UH-Slu-Lm8-n1</strain>
    </source>
</reference>
<dbReference type="OrthoDB" id="166803at2759"/>
<proteinExistence type="inferred from homology"/>
<evidence type="ECO:0000313" key="13">
    <source>
        <dbReference type="EMBL" id="KIK48738.1"/>
    </source>
</evidence>
<evidence type="ECO:0000256" key="9">
    <source>
        <dbReference type="ARBA" id="ARBA00023136"/>
    </source>
</evidence>
<evidence type="ECO:0000256" key="3">
    <source>
        <dbReference type="ARBA" id="ARBA00008640"/>
    </source>
</evidence>
<feature type="transmembrane region" description="Helical" evidence="11">
    <location>
        <begin position="155"/>
        <end position="179"/>
    </location>
</feature>
<evidence type="ECO:0000256" key="5">
    <source>
        <dbReference type="ARBA" id="ARBA00020673"/>
    </source>
</evidence>
<dbReference type="STRING" id="930992.A0A0D0C1F3"/>
<keyword evidence="6 11" id="KW-0812">Transmembrane</keyword>
<comment type="subcellular location">
    <subcellularLocation>
        <location evidence="2">Golgi apparatus membrane</location>
        <topology evidence="2">Multi-pass membrane protein</topology>
    </subcellularLocation>
</comment>
<evidence type="ECO:0000259" key="12">
    <source>
        <dbReference type="Pfam" id="PF09335"/>
    </source>
</evidence>
<dbReference type="InterPro" id="IPR051076">
    <property type="entry name" value="Golgi_membrane_TVP38/TMEM64"/>
</dbReference>
<dbReference type="Proteomes" id="UP000054485">
    <property type="component" value="Unassembled WGS sequence"/>
</dbReference>
<evidence type="ECO:0000256" key="1">
    <source>
        <dbReference type="ARBA" id="ARBA00002978"/>
    </source>
</evidence>
<evidence type="ECO:0000256" key="10">
    <source>
        <dbReference type="SAM" id="MobiDB-lite"/>
    </source>
</evidence>
<dbReference type="HOGENOM" id="CLU_036940_0_1_1"/>
<keyword evidence="8" id="KW-0333">Golgi apparatus</keyword>
<feature type="transmembrane region" description="Helical" evidence="11">
    <location>
        <begin position="280"/>
        <end position="300"/>
    </location>
</feature>
<dbReference type="Pfam" id="PF09335">
    <property type="entry name" value="VTT_dom"/>
    <property type="match status" value="1"/>
</dbReference>
<dbReference type="PANTHER" id="PTHR47549">
    <property type="entry name" value="GOLGI APPARATUS MEMBRANE PROTEIN TVP38-RELATED"/>
    <property type="match status" value="1"/>
</dbReference>
<evidence type="ECO:0000256" key="6">
    <source>
        <dbReference type="ARBA" id="ARBA00022692"/>
    </source>
</evidence>
<organism evidence="13 14">
    <name type="scientific">Suillus luteus UH-Slu-Lm8-n1</name>
    <dbReference type="NCBI Taxonomy" id="930992"/>
    <lineage>
        <taxon>Eukaryota</taxon>
        <taxon>Fungi</taxon>
        <taxon>Dikarya</taxon>
        <taxon>Basidiomycota</taxon>
        <taxon>Agaricomycotina</taxon>
        <taxon>Agaricomycetes</taxon>
        <taxon>Agaricomycetidae</taxon>
        <taxon>Boletales</taxon>
        <taxon>Suillineae</taxon>
        <taxon>Suillaceae</taxon>
        <taxon>Suillus</taxon>
    </lineage>
</organism>
<keyword evidence="9 11" id="KW-0472">Membrane</keyword>
<evidence type="ECO:0000256" key="2">
    <source>
        <dbReference type="ARBA" id="ARBA00004653"/>
    </source>
</evidence>
<feature type="transmembrane region" description="Helical" evidence="11">
    <location>
        <begin position="239"/>
        <end position="260"/>
    </location>
</feature>
<protein>
    <recommendedName>
        <fullName evidence="4">Golgi apparatus membrane protein TVP38</fullName>
    </recommendedName>
    <alternativeName>
        <fullName evidence="5">Golgi apparatus membrane protein tvp38</fullName>
    </alternativeName>
</protein>
<evidence type="ECO:0000256" key="8">
    <source>
        <dbReference type="ARBA" id="ARBA00023034"/>
    </source>
</evidence>
<keyword evidence="7 11" id="KW-1133">Transmembrane helix</keyword>
<dbReference type="AlphaFoldDB" id="A0A0D0C1F3"/>
<dbReference type="GO" id="GO:0016192">
    <property type="term" value="P:vesicle-mediated transport"/>
    <property type="evidence" value="ECO:0007669"/>
    <property type="project" value="TreeGrafter"/>
</dbReference>
<evidence type="ECO:0000256" key="7">
    <source>
        <dbReference type="ARBA" id="ARBA00022989"/>
    </source>
</evidence>
<evidence type="ECO:0000256" key="4">
    <source>
        <dbReference type="ARBA" id="ARBA00013533"/>
    </source>
</evidence>
<feature type="transmembrane region" description="Helical" evidence="11">
    <location>
        <begin position="124"/>
        <end position="143"/>
    </location>
</feature>
<comment type="function">
    <text evidence="1">Golgi membrane protein involved in vesicular trafficking and spindle migration.</text>
</comment>
<evidence type="ECO:0000256" key="11">
    <source>
        <dbReference type="SAM" id="Phobius"/>
    </source>
</evidence>
<feature type="compositionally biased region" description="Basic residues" evidence="10">
    <location>
        <begin position="32"/>
        <end position="41"/>
    </location>
</feature>
<dbReference type="GO" id="GO:0000022">
    <property type="term" value="P:mitotic spindle elongation"/>
    <property type="evidence" value="ECO:0007669"/>
    <property type="project" value="TreeGrafter"/>
</dbReference>
<sequence length="376" mass="41791">MAVQLSVDSPVLSEKSGPGPHSKDTPLNCRSSPHRTLRPSHHFIPMRTSSSSSSSLSSSETLPQSQRYVRLRGLRVWNLFKQWLPILAYGATSLGFILAIAFWKTEVLDGLDHLSYWLRNDEHFGYAVLFCLIFITTFPPLPLYSTLITLSGYTFGPWIGAAISYCAALSGAIVVFWLSRTFLREPIGRWLSSTRALCRAVRAVERKPQLLFLVRLAPYPYNVLNALLAATPALTMRTYVICTALSLFKVIIHTSIGAGIRSFSAKPESDVQEEEDDTWSKVWTVCGILLCVALFVYISWVARRAVDDELDDEIRGSASEERVAFLDAESHGEDDDIGSRGARLPLTLQTNNMREAEFVSHELVSPHRVGSGLPAA</sequence>
<dbReference type="InParanoid" id="A0A0D0C1F3"/>
<feature type="domain" description="VTT" evidence="12">
    <location>
        <begin position="144"/>
        <end position="258"/>
    </location>
</feature>
<feature type="region of interest" description="Disordered" evidence="10">
    <location>
        <begin position="1"/>
        <end position="59"/>
    </location>
</feature>
<reference evidence="13 14" key="1">
    <citation type="submission" date="2014-04" db="EMBL/GenBank/DDBJ databases">
        <authorList>
            <consortium name="DOE Joint Genome Institute"/>
            <person name="Kuo A."/>
            <person name="Ruytinx J."/>
            <person name="Rineau F."/>
            <person name="Colpaert J."/>
            <person name="Kohler A."/>
            <person name="Nagy L.G."/>
            <person name="Floudas D."/>
            <person name="Copeland A."/>
            <person name="Barry K.W."/>
            <person name="Cichocki N."/>
            <person name="Veneault-Fourrey C."/>
            <person name="LaButti K."/>
            <person name="Lindquist E.A."/>
            <person name="Lipzen A."/>
            <person name="Lundell T."/>
            <person name="Morin E."/>
            <person name="Murat C."/>
            <person name="Sun H."/>
            <person name="Tunlid A."/>
            <person name="Henrissat B."/>
            <person name="Grigoriev I.V."/>
            <person name="Hibbett D.S."/>
            <person name="Martin F."/>
            <person name="Nordberg H.P."/>
            <person name="Cantor M.N."/>
            <person name="Hua S.X."/>
        </authorList>
    </citation>
    <scope>NUCLEOTIDE SEQUENCE [LARGE SCALE GENOMIC DNA]</scope>
    <source>
        <strain evidence="13 14">UH-Slu-Lm8-n1</strain>
    </source>
</reference>
<comment type="similarity">
    <text evidence="3">Belongs to the TVP38/TMEM64 family.</text>
</comment>
<feature type="transmembrane region" description="Helical" evidence="11">
    <location>
        <begin position="83"/>
        <end position="103"/>
    </location>
</feature>
<keyword evidence="14" id="KW-1185">Reference proteome</keyword>
<evidence type="ECO:0000313" key="14">
    <source>
        <dbReference type="Proteomes" id="UP000054485"/>
    </source>
</evidence>
<accession>A0A0D0C1F3</accession>
<name>A0A0D0C1F3_9AGAM</name>
<dbReference type="PANTHER" id="PTHR47549:SF3">
    <property type="entry name" value="GOLGI APPARATUS MEMBRANE PROTEIN TVP38"/>
    <property type="match status" value="1"/>
</dbReference>
<feature type="compositionally biased region" description="Low complexity" evidence="10">
    <location>
        <begin position="49"/>
        <end position="59"/>
    </location>
</feature>
<dbReference type="GO" id="GO:0000139">
    <property type="term" value="C:Golgi membrane"/>
    <property type="evidence" value="ECO:0007669"/>
    <property type="project" value="UniProtKB-SubCell"/>
</dbReference>
<dbReference type="InterPro" id="IPR032816">
    <property type="entry name" value="VTT_dom"/>
</dbReference>